<feature type="binding site" evidence="8">
    <location>
        <position position="279"/>
    </location>
    <ligand>
        <name>NAD(+)</name>
        <dbReference type="ChEBI" id="CHEBI:57540"/>
    </ligand>
</feature>
<sequence length="366" mass="38896">MNIGVPREIKNHEYRVGLTPDSVKSYVQRGHHVAIETQAGVGSGHSDEEYRKAGAQIASGPEEIWTGADMIIKVKEPLESEYQYFREGLILFTYLHLAANKPLTQALMDSGVTAIAYETIELPDGRLPCLTPMSEIAGRLSIQEGAKYLEKSFGGRGILLGGVPGVHRGSVTILGGGTVGTNACKIAVGIGANVTILDINPRRLAYLDDIFGSSITTLYATEANIHQAAADADILVGAVLIPGKAAPKLITRDIIQTMRPGAVLVDVAVDQGGCAQTSRPTTHDDPIFIVDNVVHYCVANMPGAVAYTSTQALTSVTLPYGLSLADHGVAQSVSRKPDLALGLNIYQGECVNQAVAQSLDLPWKEL</sequence>
<evidence type="ECO:0000259" key="11">
    <source>
        <dbReference type="SMART" id="SM01003"/>
    </source>
</evidence>
<evidence type="ECO:0000256" key="4">
    <source>
        <dbReference type="ARBA" id="ARBA00023027"/>
    </source>
</evidence>
<keyword evidence="3 5" id="KW-0560">Oxidoreductase</keyword>
<feature type="domain" description="Alanine dehydrogenase/pyridine nucleotide transhydrogenase NAD(H)-binding" evidence="10">
    <location>
        <begin position="149"/>
        <end position="297"/>
    </location>
</feature>
<evidence type="ECO:0000313" key="12">
    <source>
        <dbReference type="EMBL" id="KGE71850.1"/>
    </source>
</evidence>
<gene>
    <name evidence="12" type="ORF">DC28_08450</name>
</gene>
<feature type="binding site" evidence="7">
    <location>
        <position position="15"/>
    </location>
    <ligand>
        <name>substrate</name>
    </ligand>
</feature>
<dbReference type="SUPFAM" id="SSF51735">
    <property type="entry name" value="NAD(P)-binding Rossmann-fold domains"/>
    <property type="match status" value="1"/>
</dbReference>
<dbReference type="FunFam" id="3.40.50.720:FF:000049">
    <property type="entry name" value="Alanine dehydrogenase"/>
    <property type="match status" value="1"/>
</dbReference>
<dbReference type="GO" id="GO:0000166">
    <property type="term" value="F:nucleotide binding"/>
    <property type="evidence" value="ECO:0007669"/>
    <property type="project" value="UniProtKB-KW"/>
</dbReference>
<feature type="binding site" evidence="8">
    <location>
        <position position="198"/>
    </location>
    <ligand>
        <name>NAD(+)</name>
        <dbReference type="ChEBI" id="CHEBI:57540"/>
    </ligand>
</feature>
<evidence type="ECO:0000256" key="7">
    <source>
        <dbReference type="PIRSR" id="PIRSR000183-2"/>
    </source>
</evidence>
<dbReference type="CDD" id="cd05305">
    <property type="entry name" value="L-AlaDH"/>
    <property type="match status" value="1"/>
</dbReference>
<feature type="binding site" evidence="8">
    <location>
        <begin position="239"/>
        <end position="240"/>
    </location>
    <ligand>
        <name>NAD(+)</name>
        <dbReference type="ChEBI" id="CHEBI:57540"/>
    </ligand>
</feature>
<dbReference type="InterPro" id="IPR007886">
    <property type="entry name" value="AlaDH/PNT_N"/>
</dbReference>
<dbReference type="Pfam" id="PF01262">
    <property type="entry name" value="AlaDh_PNT_C"/>
    <property type="match status" value="1"/>
</dbReference>
<dbReference type="NCBIfam" id="TIGR00518">
    <property type="entry name" value="alaDH"/>
    <property type="match status" value="1"/>
</dbReference>
<dbReference type="eggNOG" id="COG0686">
    <property type="taxonomic scope" value="Bacteria"/>
</dbReference>
<dbReference type="STRING" id="1480694.DC28_08450"/>
<feature type="binding site" evidence="8">
    <location>
        <begin position="298"/>
        <end position="301"/>
    </location>
    <ligand>
        <name>NAD(+)</name>
        <dbReference type="ChEBI" id="CHEBI:57540"/>
    </ligand>
</feature>
<feature type="binding site" evidence="8">
    <location>
        <position position="134"/>
    </location>
    <ligand>
        <name>NAD(+)</name>
        <dbReference type="ChEBI" id="CHEBI:57540"/>
    </ligand>
</feature>
<dbReference type="RefSeq" id="WP_037547663.1">
    <property type="nucleotide sequence ID" value="NZ_JNUP01000064.1"/>
</dbReference>
<keyword evidence="8" id="KW-0547">Nucleotide-binding</keyword>
<evidence type="ECO:0000256" key="8">
    <source>
        <dbReference type="PIRSR" id="PIRSR000183-3"/>
    </source>
</evidence>
<organism evidence="12 13">
    <name type="scientific">Spirochaeta lutea</name>
    <dbReference type="NCBI Taxonomy" id="1480694"/>
    <lineage>
        <taxon>Bacteria</taxon>
        <taxon>Pseudomonadati</taxon>
        <taxon>Spirochaetota</taxon>
        <taxon>Spirochaetia</taxon>
        <taxon>Spirochaetales</taxon>
        <taxon>Spirochaetaceae</taxon>
        <taxon>Spirochaeta</taxon>
    </lineage>
</organism>
<comment type="caution">
    <text evidence="12">The sequence shown here is derived from an EMBL/GenBank/DDBJ whole genome shotgun (WGS) entry which is preliminary data.</text>
</comment>
<feature type="binding site" evidence="8">
    <location>
        <begin position="267"/>
        <end position="270"/>
    </location>
    <ligand>
        <name>NAD(+)</name>
        <dbReference type="ChEBI" id="CHEBI:57540"/>
    </ligand>
</feature>
<feature type="active site" description="Proton donor/acceptor" evidence="6">
    <location>
        <position position="96"/>
    </location>
</feature>
<dbReference type="AlphaFoldDB" id="A0A098QVL2"/>
<proteinExistence type="inferred from homology"/>
<dbReference type="SMART" id="SM01002">
    <property type="entry name" value="AlaDh_PNT_C"/>
    <property type="match status" value="1"/>
</dbReference>
<dbReference type="InterPro" id="IPR036291">
    <property type="entry name" value="NAD(P)-bd_dom_sf"/>
</dbReference>
<dbReference type="SMART" id="SM01003">
    <property type="entry name" value="AlaDh_PNT_N"/>
    <property type="match status" value="1"/>
</dbReference>
<evidence type="ECO:0000259" key="10">
    <source>
        <dbReference type="SMART" id="SM01002"/>
    </source>
</evidence>
<dbReference type="GO" id="GO:0000286">
    <property type="term" value="F:alanine dehydrogenase activity"/>
    <property type="evidence" value="ECO:0007669"/>
    <property type="project" value="UniProtKB-UniRule"/>
</dbReference>
<name>A0A098QVL2_9SPIO</name>
<dbReference type="InterPro" id="IPR008143">
    <property type="entry name" value="Ala_DH/PNT_CS2"/>
</dbReference>
<feature type="domain" description="Alanine dehydrogenase/pyridine nucleotide transhydrogenase N-terminal" evidence="11">
    <location>
        <begin position="4"/>
        <end position="137"/>
    </location>
</feature>
<evidence type="ECO:0000256" key="5">
    <source>
        <dbReference type="PIRNR" id="PIRNR000183"/>
    </source>
</evidence>
<dbReference type="OrthoDB" id="9804592at2"/>
<dbReference type="GO" id="GO:0005886">
    <property type="term" value="C:plasma membrane"/>
    <property type="evidence" value="ECO:0007669"/>
    <property type="project" value="TreeGrafter"/>
</dbReference>
<accession>A0A098QVL2</accession>
<dbReference type="PANTHER" id="PTHR42795">
    <property type="entry name" value="ALANINE DEHYDROGENASE"/>
    <property type="match status" value="1"/>
</dbReference>
<dbReference type="PANTHER" id="PTHR42795:SF1">
    <property type="entry name" value="ALANINE DEHYDROGENASE"/>
    <property type="match status" value="1"/>
</dbReference>
<reference evidence="12 13" key="1">
    <citation type="submission" date="2014-05" db="EMBL/GenBank/DDBJ databases">
        <title>De novo Genome Sequence of Spirocheata sp.</title>
        <authorList>
            <person name="Shivani Y."/>
            <person name="Subhash Y."/>
            <person name="Tushar L."/>
            <person name="Sasikala C."/>
            <person name="Ramana C.V."/>
        </authorList>
    </citation>
    <scope>NUCLEOTIDE SEQUENCE [LARGE SCALE GENOMIC DNA]</scope>
    <source>
        <strain evidence="12 13">JC230</strain>
    </source>
</reference>
<dbReference type="PIRSF" id="PIRSF000183">
    <property type="entry name" value="Alanine_dh"/>
    <property type="match status" value="1"/>
</dbReference>
<keyword evidence="4 5" id="KW-0520">NAD</keyword>
<dbReference type="EC" id="1.4.1.1" evidence="2 5"/>
<dbReference type="GO" id="GO:0042853">
    <property type="term" value="P:L-alanine catabolic process"/>
    <property type="evidence" value="ECO:0007669"/>
    <property type="project" value="InterPro"/>
</dbReference>
<dbReference type="SUPFAM" id="SSF52283">
    <property type="entry name" value="Formate/glycerate dehydrogenase catalytic domain-like"/>
    <property type="match status" value="1"/>
</dbReference>
<evidence type="ECO:0000313" key="13">
    <source>
        <dbReference type="Proteomes" id="UP000029692"/>
    </source>
</evidence>
<comment type="catalytic activity">
    <reaction evidence="5">
        <text>L-alanine + NAD(+) + H2O = pyruvate + NH4(+) + NADH + H(+)</text>
        <dbReference type="Rhea" id="RHEA:18405"/>
        <dbReference type="ChEBI" id="CHEBI:15361"/>
        <dbReference type="ChEBI" id="CHEBI:15377"/>
        <dbReference type="ChEBI" id="CHEBI:15378"/>
        <dbReference type="ChEBI" id="CHEBI:28938"/>
        <dbReference type="ChEBI" id="CHEBI:57540"/>
        <dbReference type="ChEBI" id="CHEBI:57945"/>
        <dbReference type="ChEBI" id="CHEBI:57972"/>
        <dbReference type="EC" id="1.4.1.1"/>
    </reaction>
</comment>
<dbReference type="InterPro" id="IPR008141">
    <property type="entry name" value="Ala_DH"/>
</dbReference>
<dbReference type="Pfam" id="PF05222">
    <property type="entry name" value="AlaDh_PNT_N"/>
    <property type="match status" value="1"/>
</dbReference>
<feature type="binding site" evidence="7">
    <location>
        <position position="75"/>
    </location>
    <ligand>
        <name>substrate</name>
    </ligand>
</feature>
<dbReference type="InterPro" id="IPR007698">
    <property type="entry name" value="AlaDH/PNT_NAD(H)-bd"/>
</dbReference>
<evidence type="ECO:0000256" key="6">
    <source>
        <dbReference type="PIRSR" id="PIRSR000183-1"/>
    </source>
</evidence>
<dbReference type="EMBL" id="JNUP01000064">
    <property type="protein sequence ID" value="KGE71850.1"/>
    <property type="molecule type" value="Genomic_DNA"/>
</dbReference>
<feature type="binding site" evidence="9">
    <location>
        <position position="327"/>
    </location>
    <ligand>
        <name>Mg(2+)</name>
        <dbReference type="ChEBI" id="CHEBI:18420"/>
    </ligand>
</feature>
<protein>
    <recommendedName>
        <fullName evidence="2 5">Alanine dehydrogenase</fullName>
        <ecNumber evidence="2 5">1.4.1.1</ecNumber>
    </recommendedName>
</protein>
<feature type="binding site" evidence="8">
    <location>
        <position position="203"/>
    </location>
    <ligand>
        <name>NAD(+)</name>
        <dbReference type="ChEBI" id="CHEBI:57540"/>
    </ligand>
</feature>
<keyword evidence="13" id="KW-1185">Reference proteome</keyword>
<feature type="active site" description="Proton donor/acceptor" evidence="6">
    <location>
        <position position="270"/>
    </location>
</feature>
<evidence type="ECO:0000256" key="3">
    <source>
        <dbReference type="ARBA" id="ARBA00023002"/>
    </source>
</evidence>
<evidence type="ECO:0000256" key="1">
    <source>
        <dbReference type="ARBA" id="ARBA00005689"/>
    </source>
</evidence>
<evidence type="ECO:0000256" key="2">
    <source>
        <dbReference type="ARBA" id="ARBA00012897"/>
    </source>
</evidence>
<evidence type="ECO:0000256" key="9">
    <source>
        <dbReference type="PIRSR" id="PIRSR000183-4"/>
    </source>
</evidence>
<dbReference type="Gene3D" id="3.40.50.720">
    <property type="entry name" value="NAD(P)-binding Rossmann-like Domain"/>
    <property type="match status" value="2"/>
</dbReference>
<comment type="similarity">
    <text evidence="1 5">Belongs to the AlaDH/PNT family.</text>
</comment>
<dbReference type="Proteomes" id="UP000029692">
    <property type="component" value="Unassembled WGS sequence"/>
</dbReference>
<dbReference type="PROSITE" id="PS00837">
    <property type="entry name" value="ALADH_PNT_2"/>
    <property type="match status" value="1"/>
</dbReference>